<feature type="compositionally biased region" description="Pro residues" evidence="1">
    <location>
        <begin position="10"/>
        <end position="22"/>
    </location>
</feature>
<keyword evidence="3" id="KW-1185">Reference proteome</keyword>
<reference evidence="2 3" key="1">
    <citation type="submission" date="2018-03" db="EMBL/GenBank/DDBJ databases">
        <title>Genomic Encyclopedia of Archaeal and Bacterial Type Strains, Phase II (KMG-II): from individual species to whole genera.</title>
        <authorList>
            <person name="Goeker M."/>
        </authorList>
    </citation>
    <scope>NUCLEOTIDE SEQUENCE [LARGE SCALE GENOMIC DNA]</scope>
    <source>
        <strain evidence="2 3">DSM 45348</strain>
    </source>
</reference>
<protein>
    <submittedName>
        <fullName evidence="2">Uncharacterized protein</fullName>
    </submittedName>
</protein>
<gene>
    <name evidence="2" type="ORF">CLV70_101331</name>
</gene>
<feature type="region of interest" description="Disordered" evidence="1">
    <location>
        <begin position="1"/>
        <end position="28"/>
    </location>
</feature>
<dbReference type="RefSeq" id="WP_158277676.1">
    <property type="nucleotide sequence ID" value="NZ_PVZG01000001.1"/>
</dbReference>
<comment type="caution">
    <text evidence="2">The sequence shown here is derived from an EMBL/GenBank/DDBJ whole genome shotgun (WGS) entry which is preliminary data.</text>
</comment>
<dbReference type="EMBL" id="PVZG01000001">
    <property type="protein sequence ID" value="PRY33169.1"/>
    <property type="molecule type" value="Genomic_DNA"/>
</dbReference>
<evidence type="ECO:0000313" key="3">
    <source>
        <dbReference type="Proteomes" id="UP000239209"/>
    </source>
</evidence>
<sequence>MDQTTTEPAPAGPGPAAAPPEAPELLAAARPPVLHGLVVLGDADAEACADGSCG</sequence>
<organism evidence="2 3">
    <name type="scientific">Pseudosporangium ferrugineum</name>
    <dbReference type="NCBI Taxonomy" id="439699"/>
    <lineage>
        <taxon>Bacteria</taxon>
        <taxon>Bacillati</taxon>
        <taxon>Actinomycetota</taxon>
        <taxon>Actinomycetes</taxon>
        <taxon>Micromonosporales</taxon>
        <taxon>Micromonosporaceae</taxon>
        <taxon>Pseudosporangium</taxon>
    </lineage>
</organism>
<proteinExistence type="predicted"/>
<accession>A0A2T0SIE1</accession>
<name>A0A2T0SIE1_9ACTN</name>
<dbReference type="AlphaFoldDB" id="A0A2T0SIE1"/>
<evidence type="ECO:0000313" key="2">
    <source>
        <dbReference type="EMBL" id="PRY33169.1"/>
    </source>
</evidence>
<dbReference type="Proteomes" id="UP000239209">
    <property type="component" value="Unassembled WGS sequence"/>
</dbReference>
<evidence type="ECO:0000256" key="1">
    <source>
        <dbReference type="SAM" id="MobiDB-lite"/>
    </source>
</evidence>